<dbReference type="InterPro" id="IPR032675">
    <property type="entry name" value="LRR_dom_sf"/>
</dbReference>
<evidence type="ECO:0000313" key="2">
    <source>
        <dbReference type="Proteomes" id="UP001150538"/>
    </source>
</evidence>
<keyword evidence="2" id="KW-1185">Reference proteome</keyword>
<sequence>MPKHEKRISLRSIPPEVKYKIASYLHLSSSHTQISLISNRDKGLERAIEAAKWDQFNPSYFILDQDIFDEFIREGHKHTRCLELDHTSAITSEVQGLYLPKLRSIRIFPGFTQYEELALLTEKNPQIMCLELCNESYIEWQKSISEFTNEPILASMATPSLSVLRIDQELDHISLGLILSHFTNLHDITFFFTQESLNCLFKNGARELSVLSNIQYITSDGGFLEFYIRSIFSNSKNFPKLESILIKDKDHHELVPLFNKTHLGPNYVSKPLERLLSDENLALVNPEVYQAHWILKHRENSRKLNVELCLYNIASSEYLEALSILATGLRSLEYISIDCFKKVDSKRLLDAILNSNYNLQQDNLNQCDTESIPKKPIIQNHLPNLNILILAGITLTLSDFTLFNQYPKLSNICSRYLDINELPFILSEGIVFPYIKKLEVQFSFNLSNDFIQVLSLFPCLIDFVHNKFIEKFKFAISKLEKNSSMNALRSIVLHDISLSMSDIYQISTIYDKLQVMRIHSVEYDEKVEKSFRKDTSTTTTMMFPYLKTLDVDGLKEFKTVKDTIKLLDTFPALEVFKFCGNYFGGVDSLRHVVAVEIGYAMKANASNAIRPFRTKSFSFSRFLRSQFKHDPVLIYKLKNLVSKEMFDYYDLEAIDDQVQDELFSVY</sequence>
<accession>A0A9W8DSA1</accession>
<dbReference type="Gene3D" id="3.80.10.10">
    <property type="entry name" value="Ribonuclease Inhibitor"/>
    <property type="match status" value="1"/>
</dbReference>
<organism evidence="1 2">
    <name type="scientific">Mycoemilia scoparia</name>
    <dbReference type="NCBI Taxonomy" id="417184"/>
    <lineage>
        <taxon>Eukaryota</taxon>
        <taxon>Fungi</taxon>
        <taxon>Fungi incertae sedis</taxon>
        <taxon>Zoopagomycota</taxon>
        <taxon>Kickxellomycotina</taxon>
        <taxon>Kickxellomycetes</taxon>
        <taxon>Kickxellales</taxon>
        <taxon>Kickxellaceae</taxon>
        <taxon>Mycoemilia</taxon>
    </lineage>
</organism>
<comment type="caution">
    <text evidence="1">The sequence shown here is derived from an EMBL/GenBank/DDBJ whole genome shotgun (WGS) entry which is preliminary data.</text>
</comment>
<dbReference type="EMBL" id="JANBPU010000133">
    <property type="protein sequence ID" value="KAJ1915723.1"/>
    <property type="molecule type" value="Genomic_DNA"/>
</dbReference>
<name>A0A9W8DSA1_9FUNG</name>
<reference evidence="1" key="1">
    <citation type="submission" date="2022-07" db="EMBL/GenBank/DDBJ databases">
        <title>Phylogenomic reconstructions and comparative analyses of Kickxellomycotina fungi.</title>
        <authorList>
            <person name="Reynolds N.K."/>
            <person name="Stajich J.E."/>
            <person name="Barry K."/>
            <person name="Grigoriev I.V."/>
            <person name="Crous P."/>
            <person name="Smith M.E."/>
        </authorList>
    </citation>
    <scope>NUCLEOTIDE SEQUENCE</scope>
    <source>
        <strain evidence="1">NBRC 100468</strain>
    </source>
</reference>
<proteinExistence type="predicted"/>
<dbReference type="AlphaFoldDB" id="A0A9W8DSA1"/>
<protein>
    <submittedName>
        <fullName evidence="1">Uncharacterized protein</fullName>
    </submittedName>
</protein>
<dbReference type="Proteomes" id="UP001150538">
    <property type="component" value="Unassembled WGS sequence"/>
</dbReference>
<gene>
    <name evidence="1" type="ORF">H4219_004166</name>
</gene>
<evidence type="ECO:0000313" key="1">
    <source>
        <dbReference type="EMBL" id="KAJ1915723.1"/>
    </source>
</evidence>